<dbReference type="PANTHER" id="PTHR30344:SF1">
    <property type="entry name" value="6-PHOSPHOGLUCONOLACTONASE"/>
    <property type="match status" value="1"/>
</dbReference>
<evidence type="ECO:0000313" key="3">
    <source>
        <dbReference type="Proteomes" id="UP001597189"/>
    </source>
</evidence>
<keyword evidence="3" id="KW-1185">Reference proteome</keyword>
<sequence>MTEDFYIGTYTKRISRGIYRVTVDTAAPKLMDCEWLASAGSPTYIAKAAAKRLYVINKKETDGTTHGGLIIYDVSEEKPRAIQQVLELGASPAYVSVDEARQLVYTANYHTAAVTVYAIATDGTLKETDRVVDQDPVGPAPEQADGPHPHFADLTPDNRLVVCDLGSDKVYVYDVSDDGKLSPVSQLDMPAGYGPRHIVFDDKKGVAYLVGELSSNVATLSYDATTGKLAVKSIISTIPADWTTHNGAAAIRMSQDGRFIYVSNRGNNSLAVFATADDGTLTLVQRISTEGDFPRDFNWTSDQSLLLVVNQNSDNASLFSRDAESGKLTLAQKDFMVPEGVSVLPAKF</sequence>
<comment type="caution">
    <text evidence="2">The sequence shown here is derived from an EMBL/GenBank/DDBJ whole genome shotgun (WGS) entry which is preliminary data.</text>
</comment>
<evidence type="ECO:0000313" key="2">
    <source>
        <dbReference type="EMBL" id="MFD1454710.1"/>
    </source>
</evidence>
<dbReference type="InterPro" id="IPR011048">
    <property type="entry name" value="Haem_d1_sf"/>
</dbReference>
<dbReference type="RefSeq" id="WP_203643084.1">
    <property type="nucleotide sequence ID" value="NZ_BOLN01000002.1"/>
</dbReference>
<keyword evidence="2" id="KW-0378">Hydrolase</keyword>
<gene>
    <name evidence="2" type="ORF">ACFQ44_03300</name>
</gene>
<dbReference type="Pfam" id="PF10282">
    <property type="entry name" value="Lactonase"/>
    <property type="match status" value="1"/>
</dbReference>
<dbReference type="SUPFAM" id="SSF51004">
    <property type="entry name" value="C-terminal (heme d1) domain of cytochrome cd1-nitrite reductase"/>
    <property type="match status" value="1"/>
</dbReference>
<protein>
    <submittedName>
        <fullName evidence="2">Lactonase family protein</fullName>
        <ecNumber evidence="2">3.1.1.-</ecNumber>
    </submittedName>
</protein>
<organism evidence="2 3">
    <name type="scientific">Levilactobacillus lanxiensis</name>
    <dbReference type="NCBI Taxonomy" id="2799568"/>
    <lineage>
        <taxon>Bacteria</taxon>
        <taxon>Bacillati</taxon>
        <taxon>Bacillota</taxon>
        <taxon>Bacilli</taxon>
        <taxon>Lactobacillales</taxon>
        <taxon>Lactobacillaceae</taxon>
        <taxon>Levilactobacillus</taxon>
    </lineage>
</organism>
<comment type="similarity">
    <text evidence="1">Belongs to the cycloisomerase 2 family.</text>
</comment>
<accession>A0ABW4D2C7</accession>
<dbReference type="InterPro" id="IPR050282">
    <property type="entry name" value="Cycloisomerase_2"/>
</dbReference>
<evidence type="ECO:0000256" key="1">
    <source>
        <dbReference type="ARBA" id="ARBA00005564"/>
    </source>
</evidence>
<dbReference type="EC" id="3.1.1.-" evidence="2"/>
<dbReference type="Gene3D" id="2.130.10.10">
    <property type="entry name" value="YVTN repeat-like/Quinoprotein amine dehydrogenase"/>
    <property type="match status" value="1"/>
</dbReference>
<reference evidence="3" key="1">
    <citation type="journal article" date="2019" name="Int. J. Syst. Evol. Microbiol.">
        <title>The Global Catalogue of Microorganisms (GCM) 10K type strain sequencing project: providing services to taxonomists for standard genome sequencing and annotation.</title>
        <authorList>
            <consortium name="The Broad Institute Genomics Platform"/>
            <consortium name="The Broad Institute Genome Sequencing Center for Infectious Disease"/>
            <person name="Wu L."/>
            <person name="Ma J."/>
        </authorList>
    </citation>
    <scope>NUCLEOTIDE SEQUENCE [LARGE SCALE GENOMIC DNA]</scope>
    <source>
        <strain evidence="3">CCM 8979</strain>
    </source>
</reference>
<dbReference type="InterPro" id="IPR019405">
    <property type="entry name" value="Lactonase_7-beta_prop"/>
</dbReference>
<dbReference type="PANTHER" id="PTHR30344">
    <property type="entry name" value="6-PHOSPHOGLUCONOLACTONASE-RELATED"/>
    <property type="match status" value="1"/>
</dbReference>
<dbReference type="GO" id="GO:0016787">
    <property type="term" value="F:hydrolase activity"/>
    <property type="evidence" value="ECO:0007669"/>
    <property type="project" value="UniProtKB-KW"/>
</dbReference>
<proteinExistence type="inferred from homology"/>
<dbReference type="EMBL" id="JBHTOD010000002">
    <property type="protein sequence ID" value="MFD1454710.1"/>
    <property type="molecule type" value="Genomic_DNA"/>
</dbReference>
<name>A0ABW4D2C7_9LACO</name>
<dbReference type="InterPro" id="IPR015943">
    <property type="entry name" value="WD40/YVTN_repeat-like_dom_sf"/>
</dbReference>
<dbReference type="Proteomes" id="UP001597189">
    <property type="component" value="Unassembled WGS sequence"/>
</dbReference>